<dbReference type="GeneID" id="19321619"/>
<evidence type="ECO:0000313" key="2">
    <source>
        <dbReference type="EMBL" id="EOO03011.1"/>
    </source>
</evidence>
<dbReference type="RefSeq" id="XP_007912240.1">
    <property type="nucleotide sequence ID" value="XM_007914049.1"/>
</dbReference>
<dbReference type="AlphaFoldDB" id="R8BUG8"/>
<sequence>MIHGGSQTGSNFLNKPDGGKGWASLFIQQGYELFIVDIPARGRSAWLPIGGPNLASAFPVQYVESHFTSSKKYGLWPQASKHTQWNGSGEMGDPIFDQFYASNVQSTTNASWAQAATQRAGAALLDRINKPVILMGHSQGGPMVPAVADARPMRTKALILLEPAGPPFREAVFKNKSARLWGVADIPLRYDPLVLDPATDLVVQQTVAAADTAHTACILQADDPTPRKLTNLADKPMLLVTAEASYHAVYDHCTVQFLRQAGCSRLDHIELAEIGIHGNGHMMFMEKNSDEIQAVLHDWIGRIGSYPHLHRHAKSHSLNGLTSSKEESHLRPTKEKMARFFMLAASTAALFAGVKAQLSYQGCVAVDPNSFADTTPLDPNSPETCATYCSGLGYQYIAVSAQFCSCSGTALTVTDTYADTGNTECSFNCDPPYEAEFCGGIDSTTLSFIYSYYIVSGSVSVSVSQPATVASSSAPAAVSSSTQVVVVSSNIPVTTVPATPSTTSSAAADPADGTSAGAPIAISSGVVIVPSSTVVASADPALVSGTEAAAAPDVVVTVDIPTYTATVYTTTTSLYSTCPACAASPTEVVLAVTTCYPGELFTSQIAIVTEVPCSGGWLETQTIDTVTVFPYNPAESTTTVITEGTTTRTVLIPVTHVLSVTEAPAIITEAPIATPIATPIASPSSNGTNITIVVPSSSTGPFTAVVTAGATTFADESLKMAGAMLGALMIGAVMVL</sequence>
<accession>R8BUG8</accession>
<dbReference type="InterPro" id="IPR029058">
    <property type="entry name" value="AB_hydrolase_fold"/>
</dbReference>
<dbReference type="SUPFAM" id="SSF53474">
    <property type="entry name" value="alpha/beta-Hydrolases"/>
    <property type="match status" value="1"/>
</dbReference>
<dbReference type="eggNOG" id="ENOG502REH0">
    <property type="taxonomic scope" value="Eukaryota"/>
</dbReference>
<proteinExistence type="predicted"/>
<dbReference type="InterPro" id="IPR002889">
    <property type="entry name" value="WSC_carb-bd"/>
</dbReference>
<dbReference type="KEGG" id="tmn:UCRPA7_1469"/>
<name>R8BUG8_PHAM7</name>
<feature type="domain" description="WSC" evidence="1">
    <location>
        <begin position="357"/>
        <end position="451"/>
    </location>
</feature>
<dbReference type="CDD" id="cd12809">
    <property type="entry name" value="Esterase_713_like-2"/>
    <property type="match status" value="1"/>
</dbReference>
<dbReference type="Gene3D" id="3.40.50.1820">
    <property type="entry name" value="alpha/beta hydrolase"/>
    <property type="match status" value="1"/>
</dbReference>
<dbReference type="PANTHER" id="PTHR43194:SF4">
    <property type="entry name" value="AB HYDROLASE-1 DOMAIN-CONTAINING PROTEIN"/>
    <property type="match status" value="1"/>
</dbReference>
<dbReference type="InterPro" id="IPR050228">
    <property type="entry name" value="Carboxylesterase_BioH"/>
</dbReference>
<dbReference type="InterPro" id="IPR000073">
    <property type="entry name" value="AB_hydrolase_1"/>
</dbReference>
<dbReference type="PROSITE" id="PS51212">
    <property type="entry name" value="WSC"/>
    <property type="match status" value="1"/>
</dbReference>
<dbReference type="PANTHER" id="PTHR43194">
    <property type="entry name" value="HYDROLASE ALPHA/BETA FOLD FAMILY"/>
    <property type="match status" value="1"/>
</dbReference>
<evidence type="ECO:0000259" key="1">
    <source>
        <dbReference type="PROSITE" id="PS51212"/>
    </source>
</evidence>
<dbReference type="HOGENOM" id="CLU_376906_0_0_1"/>
<dbReference type="Pfam" id="PF12697">
    <property type="entry name" value="Abhydrolase_6"/>
    <property type="match status" value="1"/>
</dbReference>
<dbReference type="EMBL" id="KB932881">
    <property type="protein sequence ID" value="EOO03011.1"/>
    <property type="molecule type" value="Genomic_DNA"/>
</dbReference>
<protein>
    <recommendedName>
        <fullName evidence="1">WSC domain-containing protein</fullName>
    </recommendedName>
</protein>
<gene>
    <name evidence="2" type="ORF">UCRPA7_1469</name>
</gene>
<reference evidence="3" key="1">
    <citation type="journal article" date="2013" name="Genome Announc.">
        <title>Draft genome sequence of the ascomycete Phaeoacremonium aleophilum strain UCR-PA7, a causal agent of the esca disease complex in grapevines.</title>
        <authorList>
            <person name="Blanco-Ulate B."/>
            <person name="Rolshausen P."/>
            <person name="Cantu D."/>
        </authorList>
    </citation>
    <scope>NUCLEOTIDE SEQUENCE [LARGE SCALE GENOMIC DNA]</scope>
    <source>
        <strain evidence="3">UCR-PA7</strain>
    </source>
</reference>
<evidence type="ECO:0000313" key="3">
    <source>
        <dbReference type="Proteomes" id="UP000014074"/>
    </source>
</evidence>
<keyword evidence="3" id="KW-1185">Reference proteome</keyword>
<organism evidence="2 3">
    <name type="scientific">Phaeoacremonium minimum (strain UCR-PA7)</name>
    <name type="common">Esca disease fungus</name>
    <name type="synonym">Togninia minima</name>
    <dbReference type="NCBI Taxonomy" id="1286976"/>
    <lineage>
        <taxon>Eukaryota</taxon>
        <taxon>Fungi</taxon>
        <taxon>Dikarya</taxon>
        <taxon>Ascomycota</taxon>
        <taxon>Pezizomycotina</taxon>
        <taxon>Sordariomycetes</taxon>
        <taxon>Sordariomycetidae</taxon>
        <taxon>Togniniales</taxon>
        <taxon>Togniniaceae</taxon>
        <taxon>Phaeoacremonium</taxon>
    </lineage>
</organism>
<dbReference type="Proteomes" id="UP000014074">
    <property type="component" value="Unassembled WGS sequence"/>
</dbReference>
<dbReference type="OrthoDB" id="9978720at2759"/>